<dbReference type="Proteomes" id="UP000232227">
    <property type="component" value="Chromosome"/>
</dbReference>
<organism evidence="1 2">
    <name type="scientific">Mesoplasma lactucae ATCC 49193</name>
    <dbReference type="NCBI Taxonomy" id="81460"/>
    <lineage>
        <taxon>Bacteria</taxon>
        <taxon>Bacillati</taxon>
        <taxon>Mycoplasmatota</taxon>
        <taxon>Mollicutes</taxon>
        <taxon>Entomoplasmatales</taxon>
        <taxon>Entomoplasmataceae</taxon>
        <taxon>Mesoplasma</taxon>
    </lineage>
</organism>
<accession>A0A291IRI6</accession>
<evidence type="ECO:0000313" key="2">
    <source>
        <dbReference type="Proteomes" id="UP000232227"/>
    </source>
</evidence>
<dbReference type="OrthoDB" id="403954at2"/>
<dbReference type="GO" id="GO:0016020">
    <property type="term" value="C:membrane"/>
    <property type="evidence" value="ECO:0007669"/>
    <property type="project" value="InterPro"/>
</dbReference>
<dbReference type="AlphaFoldDB" id="A0A291IRI6"/>
<dbReference type="PROSITE" id="PS50990">
    <property type="entry name" value="PEPTIDASE_C39"/>
    <property type="match status" value="1"/>
</dbReference>
<name>A0A291IRI6_9MOLU</name>
<dbReference type="KEGG" id="mlac:CP520_01070"/>
<keyword evidence="2" id="KW-1185">Reference proteome</keyword>
<dbReference type="GO" id="GO:0008233">
    <property type="term" value="F:peptidase activity"/>
    <property type="evidence" value="ECO:0007669"/>
    <property type="project" value="InterPro"/>
</dbReference>
<reference evidence="1 2" key="1">
    <citation type="submission" date="2017-09" db="EMBL/GenBank/DDBJ databases">
        <title>SPAdes assembly of the Mesoplasma lactucae genome.</title>
        <authorList>
            <person name="Knight T.F."/>
            <person name="Rubinstein R."/>
            <person name="Citino T."/>
        </authorList>
    </citation>
    <scope>NUCLEOTIDE SEQUENCE [LARGE SCALE GENOMIC DNA]</scope>
    <source>
        <strain evidence="1 2">831-C4</strain>
    </source>
</reference>
<dbReference type="RefSeq" id="WP_096862636.1">
    <property type="nucleotide sequence ID" value="NZ_CP023668.1"/>
</dbReference>
<dbReference type="Gene3D" id="3.90.70.10">
    <property type="entry name" value="Cysteine proteinases"/>
    <property type="match status" value="1"/>
</dbReference>
<evidence type="ECO:0000313" key="1">
    <source>
        <dbReference type="EMBL" id="ATG97348.1"/>
    </source>
</evidence>
<dbReference type="InterPro" id="IPR005074">
    <property type="entry name" value="Peptidase_C39"/>
</dbReference>
<dbReference type="GO" id="GO:0005524">
    <property type="term" value="F:ATP binding"/>
    <property type="evidence" value="ECO:0007669"/>
    <property type="project" value="InterPro"/>
</dbReference>
<gene>
    <name evidence="1" type="ORF">CP520_01070</name>
</gene>
<dbReference type="EMBL" id="CP023668">
    <property type="protein sequence ID" value="ATG97348.1"/>
    <property type="molecule type" value="Genomic_DNA"/>
</dbReference>
<proteinExistence type="predicted"/>
<dbReference type="Pfam" id="PF03412">
    <property type="entry name" value="Peptidase_C39"/>
    <property type="match status" value="1"/>
</dbReference>
<dbReference type="GO" id="GO:0006508">
    <property type="term" value="P:proteolysis"/>
    <property type="evidence" value="ECO:0007669"/>
    <property type="project" value="InterPro"/>
</dbReference>
<sequence>MSFNLLKQQDLNDCGISCCAMLVNHFLNTNFSLEEFKYQNKYNRQQLSFYEIETILNGYQIDCESYHITDFSELMNLKGPILVDIKLDDGDYHYLILEKYHDNKFLAIDPRKESKKEIVFDKLVEKLNGNLMLFKLQKYQKQFRSEQIKLRKQFLLKIAKENLAIYLGLSFLSFLSLTFFLFSNMFLKILISNYQFLDLNHLIKVLGIFFFFIIGWVCLSLLMYQLKYRFISSLVAKELRKLDRKSPVIIQYLENTNEEQAYKNLLKTIDYLKVSQDLIIDFWSLFFFSILVSFMTIKYSLILFFASCLLIVIIVIFKYFKIKKLMRINNQNLFLNYQQQKVMRKIIFDYPKIMNKTSLNNYLLAKEKLIMIKPNQQIVSVVFLGLEKILTYCYYALMFLLLNFNEFDISTFLIFSNIALIYSSQLERYLENILRIRREKPYMLNFNNLETKTFNSKDMITFKNNEVLTNEKTINFADLQYFLINYQSLKQYFLNNEIYLASNALINEETIVNNLFNFGNPTSLKVFQTLEMQTLLDKYQIDLTKELYLKNLSRDQSEVLQLLSCCFAKQEILIIPKMHFKEFSEYKKRMINYCDKRLFIFLKDE</sequence>
<protein>
    <submittedName>
        <fullName evidence="1">Uncharacterized protein</fullName>
    </submittedName>
</protein>